<dbReference type="EMBL" id="LMAW01000059">
    <property type="protein sequence ID" value="KQL60948.1"/>
    <property type="molecule type" value="Genomic_DNA"/>
</dbReference>
<evidence type="ECO:0000313" key="2">
    <source>
        <dbReference type="Proteomes" id="UP000051836"/>
    </source>
</evidence>
<name>A0A0Q3XAG0_AMAAE</name>
<dbReference type="AlphaFoldDB" id="A0A0Q3XAG0"/>
<dbReference type="Proteomes" id="UP000051836">
    <property type="component" value="Unassembled WGS sequence"/>
</dbReference>
<keyword evidence="2" id="KW-1185">Reference proteome</keyword>
<accession>A0A0Q3XAG0</accession>
<protein>
    <submittedName>
        <fullName evidence="1">Uncharacterized protein</fullName>
    </submittedName>
</protein>
<sequence length="230" mass="25217">MWMIDCTRQLANIIINKVATMSEKFNRKNCWQYDAIVTEITSAAVSTFVLMEPQDYVDVLRSRSLGSLKTAHDWALLELASSNSLCSACHHRSSCAMGTQNLGAAACDESSHAGMSAGMHGKHISEVSSENHCGCVLSASVDLEPADACMSGQRNTGLAGGSHCEMCSHERPSIYCTLQNEILAWELSWRLITKESVKETNAMRVISQPQMLDKLKEAESLLDDIQEGLE</sequence>
<proteinExistence type="predicted"/>
<gene>
    <name evidence="1" type="ORF">AAES_03563</name>
</gene>
<organism evidence="1 2">
    <name type="scientific">Amazona aestiva</name>
    <name type="common">Blue-fronted Amazon parrot</name>
    <dbReference type="NCBI Taxonomy" id="12930"/>
    <lineage>
        <taxon>Eukaryota</taxon>
        <taxon>Metazoa</taxon>
        <taxon>Chordata</taxon>
        <taxon>Craniata</taxon>
        <taxon>Vertebrata</taxon>
        <taxon>Euteleostomi</taxon>
        <taxon>Archelosauria</taxon>
        <taxon>Archosauria</taxon>
        <taxon>Dinosauria</taxon>
        <taxon>Saurischia</taxon>
        <taxon>Theropoda</taxon>
        <taxon>Coelurosauria</taxon>
        <taxon>Aves</taxon>
        <taxon>Neognathae</taxon>
        <taxon>Neoaves</taxon>
        <taxon>Telluraves</taxon>
        <taxon>Australaves</taxon>
        <taxon>Psittaciformes</taxon>
        <taxon>Psittacidae</taxon>
        <taxon>Amazona</taxon>
    </lineage>
</organism>
<dbReference type="OrthoDB" id="9397905at2759"/>
<reference evidence="1 2" key="1">
    <citation type="submission" date="2015-10" db="EMBL/GenBank/DDBJ databases">
        <authorList>
            <person name="Gilbert D.G."/>
        </authorList>
    </citation>
    <scope>NUCLEOTIDE SEQUENCE [LARGE SCALE GENOMIC DNA]</scope>
    <source>
        <strain evidence="1">FVVF132</strain>
    </source>
</reference>
<comment type="caution">
    <text evidence="1">The sequence shown here is derived from an EMBL/GenBank/DDBJ whole genome shotgun (WGS) entry which is preliminary data.</text>
</comment>
<evidence type="ECO:0000313" key="1">
    <source>
        <dbReference type="EMBL" id="KQL60948.1"/>
    </source>
</evidence>